<gene>
    <name evidence="2" type="ORF">HJ01_01118</name>
</gene>
<keyword evidence="1" id="KW-0812">Transmembrane</keyword>
<evidence type="ECO:0000256" key="1">
    <source>
        <dbReference type="SAM" id="Phobius"/>
    </source>
</evidence>
<evidence type="ECO:0000313" key="3">
    <source>
        <dbReference type="Proteomes" id="UP000005566"/>
    </source>
</evidence>
<proteinExistence type="predicted"/>
<sequence length="47" mass="5253">MVRSPIFTNTLSGVMIKGSNPDNTRFLLVSACAIFYFYLSCKVSKTM</sequence>
<dbReference type="Proteomes" id="UP000005566">
    <property type="component" value="Unassembled WGS sequence"/>
</dbReference>
<dbReference type="EMBL" id="AHKF01000014">
    <property type="protein sequence ID" value="EIA09700.1"/>
    <property type="molecule type" value="Genomic_DNA"/>
</dbReference>
<reference evidence="2 3" key="1">
    <citation type="journal article" date="2014" name="Acta Crystallogr. D">
        <title>Structure-based characterization and antifreeze properties of a hyperactive ice-binding protein from the Antarctic bacterium Flavobacterium frigoris PS1.</title>
        <authorList>
            <person name="Do H."/>
            <person name="Kim S.J."/>
            <person name="Kim H.J."/>
            <person name="Lee J.H."/>
        </authorList>
    </citation>
    <scope>NUCLEOTIDE SEQUENCE [LARGE SCALE GENOMIC DNA]</scope>
    <source>
        <strain evidence="2 3">PS1</strain>
    </source>
</reference>
<organism evidence="2 3">
    <name type="scientific">Flavobacterium frigoris (strain PS1)</name>
    <dbReference type="NCBI Taxonomy" id="1086011"/>
    <lineage>
        <taxon>Bacteria</taxon>
        <taxon>Pseudomonadati</taxon>
        <taxon>Bacteroidota</taxon>
        <taxon>Flavobacteriia</taxon>
        <taxon>Flavobacteriales</taxon>
        <taxon>Flavobacteriaceae</taxon>
        <taxon>Flavobacterium</taxon>
    </lineage>
</organism>
<keyword evidence="1" id="KW-1133">Transmembrane helix</keyword>
<protein>
    <submittedName>
        <fullName evidence="2">Uncharacterized protein</fullName>
    </submittedName>
</protein>
<feature type="transmembrane region" description="Helical" evidence="1">
    <location>
        <begin position="24"/>
        <end position="41"/>
    </location>
</feature>
<accession>H7FPM0</accession>
<evidence type="ECO:0000313" key="2">
    <source>
        <dbReference type="EMBL" id="EIA09700.1"/>
    </source>
</evidence>
<name>H7FPM0_FLAFP</name>
<comment type="caution">
    <text evidence="2">The sequence shown here is derived from an EMBL/GenBank/DDBJ whole genome shotgun (WGS) entry which is preliminary data.</text>
</comment>
<dbReference type="AlphaFoldDB" id="H7FPM0"/>
<keyword evidence="1" id="KW-0472">Membrane</keyword>
<keyword evidence="3" id="KW-1185">Reference proteome</keyword>